<protein>
    <submittedName>
        <fullName evidence="1">Uncharacterized protein</fullName>
    </submittedName>
</protein>
<reference evidence="1" key="1">
    <citation type="submission" date="2015-06" db="UniProtKB">
        <authorList>
            <consortium name="EnsemblPlants"/>
        </authorList>
    </citation>
    <scope>IDENTIFICATION</scope>
</reference>
<proteinExistence type="predicted"/>
<sequence>MGSTTGGTQPPLLPPLVLLRLCERCGPGWGMLAVADACLGLLHHHAHNLVDDVADADDLSWYDEFLVRL</sequence>
<accession>M8B8W6</accession>
<evidence type="ECO:0000313" key="1">
    <source>
        <dbReference type="EnsemblPlants" id="EMT21235"/>
    </source>
</evidence>
<organism evidence="1">
    <name type="scientific">Aegilops tauschii</name>
    <name type="common">Tausch's goatgrass</name>
    <name type="synonym">Aegilops squarrosa</name>
    <dbReference type="NCBI Taxonomy" id="37682"/>
    <lineage>
        <taxon>Eukaryota</taxon>
        <taxon>Viridiplantae</taxon>
        <taxon>Streptophyta</taxon>
        <taxon>Embryophyta</taxon>
        <taxon>Tracheophyta</taxon>
        <taxon>Spermatophyta</taxon>
        <taxon>Magnoliopsida</taxon>
        <taxon>Liliopsida</taxon>
        <taxon>Poales</taxon>
        <taxon>Poaceae</taxon>
        <taxon>BOP clade</taxon>
        <taxon>Pooideae</taxon>
        <taxon>Triticodae</taxon>
        <taxon>Triticeae</taxon>
        <taxon>Triticinae</taxon>
        <taxon>Aegilops</taxon>
    </lineage>
</organism>
<dbReference type="AlphaFoldDB" id="M8B8W6"/>
<dbReference type="EnsemblPlants" id="EMT21235">
    <property type="protein sequence ID" value="EMT21235"/>
    <property type="gene ID" value="F775_07998"/>
</dbReference>
<name>M8B8W6_AEGTA</name>